<gene>
    <name evidence="2" type="ORF">CCMP2556_LOCUS41600</name>
</gene>
<accession>A0ABP0QEX0</accession>
<evidence type="ECO:0000313" key="3">
    <source>
        <dbReference type="Proteomes" id="UP001642484"/>
    </source>
</evidence>
<dbReference type="EMBL" id="CAXAMN010024339">
    <property type="protein sequence ID" value="CAK9085716.1"/>
    <property type="molecule type" value="Genomic_DNA"/>
</dbReference>
<feature type="transmembrane region" description="Helical" evidence="1">
    <location>
        <begin position="179"/>
        <end position="202"/>
    </location>
</feature>
<sequence length="336" mass="37081">MLSLLCQGHSSILGAQSKGRTNGASCTLPIVGQLAWDLEALCFGVQSACSMGTGRVGMTSLCRLPFMHFALQLLLSVSSTWLPRQSWLTQRLVQAAWKNWLECCTPPFFSLSAAAFLCTCQHWLRLFDSMDLSQDGEALVESPWYRNPLLLVCLLFLSLEGLHDTLYMQGGHPALNGMYFFWLSLISVLAALLGVRIAWRLYTRLRLWLSADERNMVFRRTIMSSALVSVCSVCMLILSVLQALVGRFYPWPCLVCWILGRSLEFVYLAVVLRAVGPAHTAHPSVTSSNSLHGLQEASFAESVSSCGSPGREVQHGGRQSLWITTRGLSGGQRSAD</sequence>
<feature type="transmembrane region" description="Helical" evidence="1">
    <location>
        <begin position="222"/>
        <end position="243"/>
    </location>
</feature>
<name>A0ABP0QEX0_9DINO</name>
<keyword evidence="1" id="KW-1133">Transmembrane helix</keyword>
<organism evidence="2 3">
    <name type="scientific">Durusdinium trenchii</name>
    <dbReference type="NCBI Taxonomy" id="1381693"/>
    <lineage>
        <taxon>Eukaryota</taxon>
        <taxon>Sar</taxon>
        <taxon>Alveolata</taxon>
        <taxon>Dinophyceae</taxon>
        <taxon>Suessiales</taxon>
        <taxon>Symbiodiniaceae</taxon>
        <taxon>Durusdinium</taxon>
    </lineage>
</organism>
<dbReference type="Proteomes" id="UP001642484">
    <property type="component" value="Unassembled WGS sequence"/>
</dbReference>
<evidence type="ECO:0000256" key="1">
    <source>
        <dbReference type="SAM" id="Phobius"/>
    </source>
</evidence>
<keyword evidence="3" id="KW-1185">Reference proteome</keyword>
<keyword evidence="1" id="KW-0472">Membrane</keyword>
<protein>
    <submittedName>
        <fullName evidence="2">Uncharacterized protein</fullName>
    </submittedName>
</protein>
<comment type="caution">
    <text evidence="2">The sequence shown here is derived from an EMBL/GenBank/DDBJ whole genome shotgun (WGS) entry which is preliminary data.</text>
</comment>
<reference evidence="2 3" key="1">
    <citation type="submission" date="2024-02" db="EMBL/GenBank/DDBJ databases">
        <authorList>
            <person name="Chen Y."/>
            <person name="Shah S."/>
            <person name="Dougan E. K."/>
            <person name="Thang M."/>
            <person name="Chan C."/>
        </authorList>
    </citation>
    <scope>NUCLEOTIDE SEQUENCE [LARGE SCALE GENOMIC DNA]</scope>
</reference>
<keyword evidence="1" id="KW-0812">Transmembrane</keyword>
<evidence type="ECO:0000313" key="2">
    <source>
        <dbReference type="EMBL" id="CAK9085716.1"/>
    </source>
</evidence>
<proteinExistence type="predicted"/>